<feature type="region of interest" description="Disordered" evidence="1">
    <location>
        <begin position="624"/>
        <end position="670"/>
    </location>
</feature>
<feature type="compositionally biased region" description="Acidic residues" evidence="1">
    <location>
        <begin position="598"/>
        <end position="611"/>
    </location>
</feature>
<feature type="compositionally biased region" description="Polar residues" evidence="1">
    <location>
        <begin position="533"/>
        <end position="546"/>
    </location>
</feature>
<dbReference type="VEuPathDB" id="FungiDB:CC1G_11236"/>
<feature type="compositionally biased region" description="Pro residues" evidence="1">
    <location>
        <begin position="140"/>
        <end position="154"/>
    </location>
</feature>
<feature type="compositionally biased region" description="Pro residues" evidence="1">
    <location>
        <begin position="183"/>
        <end position="211"/>
    </location>
</feature>
<accession>A8N135</accession>
<feature type="compositionally biased region" description="Low complexity" evidence="1">
    <location>
        <begin position="10"/>
        <end position="21"/>
    </location>
</feature>
<feature type="compositionally biased region" description="Polar residues" evidence="1">
    <location>
        <begin position="558"/>
        <end position="577"/>
    </location>
</feature>
<comment type="caution">
    <text evidence="3">The sequence shown here is derived from an EMBL/GenBank/DDBJ whole genome shotgun (WGS) entry which is preliminary data.</text>
</comment>
<dbReference type="GeneID" id="6005009"/>
<dbReference type="RefSeq" id="XP_001828584.2">
    <property type="nucleotide sequence ID" value="XM_001828532.2"/>
</dbReference>
<proteinExistence type="predicted"/>
<feature type="compositionally biased region" description="Pro residues" evidence="1">
    <location>
        <begin position="229"/>
        <end position="241"/>
    </location>
</feature>
<dbReference type="InterPro" id="IPR051425">
    <property type="entry name" value="Formin_Homology"/>
</dbReference>
<evidence type="ECO:0000313" key="3">
    <source>
        <dbReference type="EMBL" id="EAU93254.2"/>
    </source>
</evidence>
<feature type="region of interest" description="Disordered" evidence="1">
    <location>
        <begin position="1"/>
        <end position="262"/>
    </location>
</feature>
<feature type="transmembrane region" description="Helical" evidence="2">
    <location>
        <begin position="336"/>
        <end position="359"/>
    </location>
</feature>
<keyword evidence="2" id="KW-1133">Transmembrane helix</keyword>
<dbReference type="eggNOG" id="ENOG502SVV8">
    <property type="taxonomic scope" value="Eukaryota"/>
</dbReference>
<sequence length="670" mass="69432">MSSVLPPPTSSSTSFAPTASTNFDTVHHPTSSPTSSAPTSSAGPDAFTSSSSPGTTSSSSSSSFGESTSPVSSSFRPSASQSTAVSAIITSSSPLLPSLSSPTTDPSTEFQTLSSSTTSSSDVVASPSSSTVLPSAPSASPSPPSPHPILPTNPPSTTTRGPNTLPGMSSSNSVPDVDETSSVPPPPPSSTPPSEPSPSPSSSPISTPPPSSSRSPSSTGSPSSSTRPPSQPAIQQPPPPTSTITSVSVIRQSGGSERRTSTVTIDPETTLSTPVVLTLTVGGEEITTAPSFVTVVHTSTELDGDVVLHTEIAANPRPSDDSTVAPSGGILNNKGAAAGIFVSIGIVSSIIAFLLLMIWRRRRRTERRKRWFAGMRQHRPAESTGSGYAFNHQGGQGGSGKSSPFEGLRVEKTVEDDRGDDRNFHGGNGGIQVLPWGTVPSRQPSPPRQHYRPHSTLNGPSNGNYTVGMGAAADSVSTLGLTGIGSAMYGFNQQNGSVSRANGVPSPVRKPVSPHLYDEELKDLDTMLNKAQLNRSNSTSEPTNAIRTRFGLSPIVESGNTTTKAPESLSVPPSSYHFNPRYAPSPVPSSPSLYPPTLDEDSPYTGYDDDYDDDCRNLFYQKPALSPTVPQQVATSLPAPPRPPRSRLRDSAASVIGTTKSTVRLAPSLA</sequence>
<feature type="compositionally biased region" description="Low complexity" evidence="1">
    <location>
        <begin position="29"/>
        <end position="139"/>
    </location>
</feature>
<dbReference type="EMBL" id="AACS02000001">
    <property type="protein sequence ID" value="EAU93254.2"/>
    <property type="molecule type" value="Genomic_DNA"/>
</dbReference>
<dbReference type="OMA" id="METTGVF"/>
<dbReference type="GO" id="GO:0030838">
    <property type="term" value="P:positive regulation of actin filament polymerization"/>
    <property type="evidence" value="ECO:0007669"/>
    <property type="project" value="TreeGrafter"/>
</dbReference>
<dbReference type="PANTHER" id="PTHR45725:SF1">
    <property type="entry name" value="DISHEVELLED ASSOCIATED ACTIVATOR OF MORPHOGENESIS, ISOFORM D"/>
    <property type="match status" value="1"/>
</dbReference>
<feature type="compositionally biased region" description="Low complexity" evidence="1">
    <location>
        <begin position="212"/>
        <end position="228"/>
    </location>
</feature>
<keyword evidence="2" id="KW-0812">Transmembrane</keyword>
<dbReference type="InParanoid" id="A8N135"/>
<feature type="region of interest" description="Disordered" evidence="1">
    <location>
        <begin position="376"/>
        <end position="463"/>
    </location>
</feature>
<dbReference type="HOGENOM" id="CLU_409931_0_0_1"/>
<evidence type="ECO:0000313" key="4">
    <source>
        <dbReference type="Proteomes" id="UP000001861"/>
    </source>
</evidence>
<name>A8N135_COPC7</name>
<dbReference type="PANTHER" id="PTHR45725">
    <property type="entry name" value="FORMIN HOMOLOGY 2 FAMILY MEMBER"/>
    <property type="match status" value="1"/>
</dbReference>
<protein>
    <submittedName>
        <fullName evidence="3">Uncharacterized protein</fullName>
    </submittedName>
</protein>
<evidence type="ECO:0000256" key="1">
    <source>
        <dbReference type="SAM" id="MobiDB-lite"/>
    </source>
</evidence>
<organism evidence="3 4">
    <name type="scientific">Coprinopsis cinerea (strain Okayama-7 / 130 / ATCC MYA-4618 / FGSC 9003)</name>
    <name type="common">Inky cap fungus</name>
    <name type="synonym">Hormographiella aspergillata</name>
    <dbReference type="NCBI Taxonomy" id="240176"/>
    <lineage>
        <taxon>Eukaryota</taxon>
        <taxon>Fungi</taxon>
        <taxon>Dikarya</taxon>
        <taxon>Basidiomycota</taxon>
        <taxon>Agaricomycotina</taxon>
        <taxon>Agaricomycetes</taxon>
        <taxon>Agaricomycetidae</taxon>
        <taxon>Agaricales</taxon>
        <taxon>Agaricineae</taxon>
        <taxon>Psathyrellaceae</taxon>
        <taxon>Coprinopsis</taxon>
    </lineage>
</organism>
<dbReference type="STRING" id="240176.A8N135"/>
<dbReference type="OrthoDB" id="3250803at2759"/>
<feature type="region of interest" description="Disordered" evidence="1">
    <location>
        <begin position="533"/>
        <end position="611"/>
    </location>
</feature>
<dbReference type="Proteomes" id="UP000001861">
    <property type="component" value="Unassembled WGS sequence"/>
</dbReference>
<dbReference type="AlphaFoldDB" id="A8N135"/>
<reference evidence="3 4" key="1">
    <citation type="journal article" date="2010" name="Proc. Natl. Acad. Sci. U.S.A.">
        <title>Insights into evolution of multicellular fungi from the assembled chromosomes of the mushroom Coprinopsis cinerea (Coprinus cinereus).</title>
        <authorList>
            <person name="Stajich J.E."/>
            <person name="Wilke S.K."/>
            <person name="Ahren D."/>
            <person name="Au C.H."/>
            <person name="Birren B.W."/>
            <person name="Borodovsky M."/>
            <person name="Burns C."/>
            <person name="Canback B."/>
            <person name="Casselton L.A."/>
            <person name="Cheng C.K."/>
            <person name="Deng J."/>
            <person name="Dietrich F.S."/>
            <person name="Fargo D.C."/>
            <person name="Farman M.L."/>
            <person name="Gathman A.C."/>
            <person name="Goldberg J."/>
            <person name="Guigo R."/>
            <person name="Hoegger P.J."/>
            <person name="Hooker J.B."/>
            <person name="Huggins A."/>
            <person name="James T.Y."/>
            <person name="Kamada T."/>
            <person name="Kilaru S."/>
            <person name="Kodira C."/>
            <person name="Kues U."/>
            <person name="Kupfer D."/>
            <person name="Kwan H.S."/>
            <person name="Lomsadze A."/>
            <person name="Li W."/>
            <person name="Lilly W.W."/>
            <person name="Ma L.J."/>
            <person name="Mackey A.J."/>
            <person name="Manning G."/>
            <person name="Martin F."/>
            <person name="Muraguchi H."/>
            <person name="Natvig D.O."/>
            <person name="Palmerini H."/>
            <person name="Ramesh M.A."/>
            <person name="Rehmeyer C.J."/>
            <person name="Roe B.A."/>
            <person name="Shenoy N."/>
            <person name="Stanke M."/>
            <person name="Ter-Hovhannisyan V."/>
            <person name="Tunlid A."/>
            <person name="Velagapudi R."/>
            <person name="Vision T.J."/>
            <person name="Zeng Q."/>
            <person name="Zolan M.E."/>
            <person name="Pukkila P.J."/>
        </authorList>
    </citation>
    <scope>NUCLEOTIDE SEQUENCE [LARGE SCALE GENOMIC DNA]</scope>
    <source>
        <strain evidence="4">Okayama-7 / 130 / ATCC MYA-4618 / FGSC 9003</strain>
    </source>
</reference>
<feature type="compositionally biased region" description="Basic and acidic residues" evidence="1">
    <location>
        <begin position="408"/>
        <end position="424"/>
    </location>
</feature>
<dbReference type="KEGG" id="cci:CC1G_11236"/>
<evidence type="ECO:0000256" key="2">
    <source>
        <dbReference type="SAM" id="Phobius"/>
    </source>
</evidence>
<gene>
    <name evidence="3" type="ORF">CC1G_11236</name>
</gene>
<feature type="compositionally biased region" description="Polar residues" evidence="1">
    <location>
        <begin position="158"/>
        <end position="174"/>
    </location>
</feature>
<keyword evidence="4" id="KW-1185">Reference proteome</keyword>
<keyword evidence="2" id="KW-0472">Membrane</keyword>